<dbReference type="NCBIfam" id="TIGR00093">
    <property type="entry name" value="pseudouridine synthase"/>
    <property type="match status" value="1"/>
</dbReference>
<dbReference type="Pfam" id="PF00849">
    <property type="entry name" value="PseudoU_synth_2"/>
    <property type="match status" value="1"/>
</dbReference>
<dbReference type="OrthoDB" id="9807213at2"/>
<evidence type="ECO:0000256" key="4">
    <source>
        <dbReference type="ARBA" id="ARBA00023235"/>
    </source>
</evidence>
<dbReference type="InterPro" id="IPR018496">
    <property type="entry name" value="PsdUridine_synth_RsuA/RluB_CS"/>
</dbReference>
<evidence type="ECO:0000256" key="2">
    <source>
        <dbReference type="ARBA" id="ARBA00008348"/>
    </source>
</evidence>
<evidence type="ECO:0000259" key="8">
    <source>
        <dbReference type="SMART" id="SM00363"/>
    </source>
</evidence>
<dbReference type="GO" id="GO:0120159">
    <property type="term" value="F:rRNA pseudouridine synthase activity"/>
    <property type="evidence" value="ECO:0007669"/>
    <property type="project" value="UniProtKB-ARBA"/>
</dbReference>
<comment type="caution">
    <text evidence="9">The sequence shown here is derived from an EMBL/GenBank/DDBJ whole genome shotgun (WGS) entry which is preliminary data.</text>
</comment>
<dbReference type="STRING" id="1280946.HY29_06000"/>
<organism evidence="9 10">
    <name type="scientific">Hyphomonas beringensis</name>
    <dbReference type="NCBI Taxonomy" id="1280946"/>
    <lineage>
        <taxon>Bacteria</taxon>
        <taxon>Pseudomonadati</taxon>
        <taxon>Pseudomonadota</taxon>
        <taxon>Alphaproteobacteria</taxon>
        <taxon>Hyphomonadales</taxon>
        <taxon>Hyphomonadaceae</taxon>
        <taxon>Hyphomonas</taxon>
    </lineage>
</organism>
<reference evidence="9 10" key="1">
    <citation type="journal article" date="2014" name="Antonie Van Leeuwenhoek">
        <title>Hyphomonas beringensis sp. nov. and Hyphomonas chukchiensis sp. nov., isolated from surface seawater of the Bering Sea and Chukchi Sea.</title>
        <authorList>
            <person name="Li C."/>
            <person name="Lai Q."/>
            <person name="Li G."/>
            <person name="Dong C."/>
            <person name="Wang J."/>
            <person name="Liao Y."/>
            <person name="Shao Z."/>
        </authorList>
    </citation>
    <scope>NUCLEOTIDE SEQUENCE [LARGE SCALE GENOMIC DNA]</scope>
    <source>
        <strain evidence="9 10">25B14_1</strain>
    </source>
</reference>
<evidence type="ECO:0000313" key="9">
    <source>
        <dbReference type="EMBL" id="KCZ51417.1"/>
    </source>
</evidence>
<dbReference type="Pfam" id="PF01479">
    <property type="entry name" value="S4"/>
    <property type="match status" value="1"/>
</dbReference>
<feature type="domain" description="RNA-binding S4" evidence="8">
    <location>
        <begin position="43"/>
        <end position="101"/>
    </location>
</feature>
<dbReference type="InterPro" id="IPR050343">
    <property type="entry name" value="RsuA_PseudoU_synthase"/>
</dbReference>
<evidence type="ECO:0000256" key="6">
    <source>
        <dbReference type="RuleBase" id="RU003887"/>
    </source>
</evidence>
<feature type="region of interest" description="Disordered" evidence="7">
    <location>
        <begin position="280"/>
        <end position="320"/>
    </location>
</feature>
<dbReference type="PANTHER" id="PTHR47683:SF3">
    <property type="entry name" value="RIBOSOMAL LARGE SUBUNIT PSEUDOURIDINE SYNTHASE B"/>
    <property type="match status" value="1"/>
</dbReference>
<dbReference type="SMART" id="SM00363">
    <property type="entry name" value="S4"/>
    <property type="match status" value="1"/>
</dbReference>
<dbReference type="PROSITE" id="PS50889">
    <property type="entry name" value="S4"/>
    <property type="match status" value="1"/>
</dbReference>
<comment type="catalytic activity">
    <reaction evidence="1">
        <text>a uridine in RNA = a pseudouridine in RNA</text>
        <dbReference type="Rhea" id="RHEA:48348"/>
        <dbReference type="Rhea" id="RHEA-COMP:12068"/>
        <dbReference type="Rhea" id="RHEA-COMP:12069"/>
        <dbReference type="ChEBI" id="CHEBI:65314"/>
        <dbReference type="ChEBI" id="CHEBI:65315"/>
    </reaction>
</comment>
<dbReference type="InterPro" id="IPR002942">
    <property type="entry name" value="S4_RNA-bd"/>
</dbReference>
<dbReference type="Proteomes" id="UP000027037">
    <property type="component" value="Unassembled WGS sequence"/>
</dbReference>
<dbReference type="InterPro" id="IPR042092">
    <property type="entry name" value="PsdUridine_s_RsuA/RluB/E/F_cat"/>
</dbReference>
<sequence length="320" mass="35904">MTERRETGRPRRKPAGPRKQSPKSKPNYKPNTLSAEKDWSEGERIAKYLARAGVASRREIERMIEEGKVSVDGQRLTSPAFKVTGKELIRVGRKTIQAPDATRLWRYHKPSGLITTTTDPEGRRTVFDELPKSLPRVVTVGRLDLTTEGLLLLTNDGTLARALELPKNELERTYRVRAHGTVTPEKIQELAKGITVDGVDYKPIKAVLDRETGANNWLTVTLSEGKKREVRRALESLDLQVNRLIRVQYGPFVLEDLRPGSVEEVPTDLLEAAIGHLLDQPLTKKSPQNAPSDGKGAVKSRLGRRKPSARLDPRKRKPKK</sequence>
<gene>
    <name evidence="9" type="ORF">HY29_06000</name>
</gene>
<dbReference type="PANTHER" id="PTHR47683">
    <property type="entry name" value="PSEUDOURIDINE SYNTHASE FAMILY PROTEIN-RELATED"/>
    <property type="match status" value="1"/>
</dbReference>
<feature type="compositionally biased region" description="Basic residues" evidence="7">
    <location>
        <begin position="301"/>
        <end position="320"/>
    </location>
</feature>
<keyword evidence="4 6" id="KW-0413">Isomerase</keyword>
<dbReference type="PATRIC" id="fig|1280946.3.peg.3296"/>
<dbReference type="Gene3D" id="3.10.290.10">
    <property type="entry name" value="RNA-binding S4 domain"/>
    <property type="match status" value="1"/>
</dbReference>
<dbReference type="InterPro" id="IPR000748">
    <property type="entry name" value="PsdUridine_synth_RsuA/RluB/E/F"/>
</dbReference>
<dbReference type="Gene3D" id="3.30.70.580">
    <property type="entry name" value="Pseudouridine synthase I, catalytic domain, N-terminal subdomain"/>
    <property type="match status" value="1"/>
</dbReference>
<feature type="region of interest" description="Disordered" evidence="7">
    <location>
        <begin position="1"/>
        <end position="40"/>
    </location>
</feature>
<dbReference type="InterPro" id="IPR036986">
    <property type="entry name" value="S4_RNA-bd_sf"/>
</dbReference>
<dbReference type="GO" id="GO:0000455">
    <property type="term" value="P:enzyme-directed rRNA pseudouridine synthesis"/>
    <property type="evidence" value="ECO:0007669"/>
    <property type="project" value="UniProtKB-ARBA"/>
</dbReference>
<accession>A0A062TZF2</accession>
<comment type="similarity">
    <text evidence="2 6">Belongs to the pseudouridine synthase RsuA family.</text>
</comment>
<dbReference type="InterPro" id="IPR006145">
    <property type="entry name" value="PsdUridine_synth_RsuA/RluA"/>
</dbReference>
<evidence type="ECO:0000313" key="10">
    <source>
        <dbReference type="Proteomes" id="UP000027037"/>
    </source>
</evidence>
<dbReference type="GO" id="GO:0003723">
    <property type="term" value="F:RNA binding"/>
    <property type="evidence" value="ECO:0007669"/>
    <property type="project" value="UniProtKB-KW"/>
</dbReference>
<evidence type="ECO:0000256" key="7">
    <source>
        <dbReference type="SAM" id="MobiDB-lite"/>
    </source>
</evidence>
<proteinExistence type="inferred from homology"/>
<dbReference type="eggNOG" id="COG1187">
    <property type="taxonomic scope" value="Bacteria"/>
</dbReference>
<feature type="compositionally biased region" description="Basic residues" evidence="7">
    <location>
        <begin position="10"/>
        <end position="22"/>
    </location>
</feature>
<dbReference type="Gene3D" id="3.30.70.1560">
    <property type="entry name" value="Alpha-L RNA-binding motif"/>
    <property type="match status" value="1"/>
</dbReference>
<keyword evidence="3 5" id="KW-0694">RNA-binding</keyword>
<evidence type="ECO:0000256" key="1">
    <source>
        <dbReference type="ARBA" id="ARBA00000073"/>
    </source>
</evidence>
<dbReference type="FunFam" id="3.10.290.10:FF:000003">
    <property type="entry name" value="Pseudouridine synthase"/>
    <property type="match status" value="1"/>
</dbReference>
<dbReference type="EC" id="5.4.99.-" evidence="6"/>
<protein>
    <recommendedName>
        <fullName evidence="6">Pseudouridine synthase</fullName>
        <ecNumber evidence="6">5.4.99.-</ecNumber>
    </recommendedName>
</protein>
<evidence type="ECO:0000256" key="5">
    <source>
        <dbReference type="PROSITE-ProRule" id="PRU00182"/>
    </source>
</evidence>
<evidence type="ECO:0000256" key="3">
    <source>
        <dbReference type="ARBA" id="ARBA00022884"/>
    </source>
</evidence>
<dbReference type="RefSeq" id="WP_034799079.1">
    <property type="nucleotide sequence ID" value="NZ_AWFF01000087.1"/>
</dbReference>
<keyword evidence="10" id="KW-1185">Reference proteome</keyword>
<dbReference type="CDD" id="cd00165">
    <property type="entry name" value="S4"/>
    <property type="match status" value="1"/>
</dbReference>
<dbReference type="InterPro" id="IPR020103">
    <property type="entry name" value="PsdUridine_synth_cat_dom_sf"/>
</dbReference>
<dbReference type="SUPFAM" id="SSF55174">
    <property type="entry name" value="Alpha-L RNA-binding motif"/>
    <property type="match status" value="1"/>
</dbReference>
<dbReference type="InterPro" id="IPR020094">
    <property type="entry name" value="TruA/RsuA/RluB/E/F_N"/>
</dbReference>
<dbReference type="PROSITE" id="PS01149">
    <property type="entry name" value="PSI_RSU"/>
    <property type="match status" value="1"/>
</dbReference>
<dbReference type="EMBL" id="AWFF01000087">
    <property type="protein sequence ID" value="KCZ51417.1"/>
    <property type="molecule type" value="Genomic_DNA"/>
</dbReference>
<dbReference type="AlphaFoldDB" id="A0A062TZF2"/>
<dbReference type="SUPFAM" id="SSF55120">
    <property type="entry name" value="Pseudouridine synthase"/>
    <property type="match status" value="1"/>
</dbReference>
<name>A0A062TZF2_9PROT</name>